<feature type="transmembrane region" description="Helical" evidence="5">
    <location>
        <begin position="357"/>
        <end position="377"/>
    </location>
</feature>
<evidence type="ECO:0000256" key="4">
    <source>
        <dbReference type="ARBA" id="ARBA00023136"/>
    </source>
</evidence>
<dbReference type="EMBL" id="CP045929">
    <property type="protein sequence ID" value="QGK70163.1"/>
    <property type="molecule type" value="Genomic_DNA"/>
</dbReference>
<keyword evidence="2 5" id="KW-0812">Transmembrane</keyword>
<dbReference type="Gene3D" id="1.20.1250.20">
    <property type="entry name" value="MFS general substrate transporter like domains"/>
    <property type="match status" value="1"/>
</dbReference>
<evidence type="ECO:0000256" key="5">
    <source>
        <dbReference type="SAM" id="Phobius"/>
    </source>
</evidence>
<feature type="transmembrane region" description="Helical" evidence="5">
    <location>
        <begin position="12"/>
        <end position="31"/>
    </location>
</feature>
<dbReference type="PANTHER" id="PTHR23531">
    <property type="entry name" value="QUINOLENE RESISTANCE PROTEIN NORA"/>
    <property type="match status" value="1"/>
</dbReference>
<feature type="transmembrane region" description="Helical" evidence="5">
    <location>
        <begin position="241"/>
        <end position="259"/>
    </location>
</feature>
<dbReference type="Pfam" id="PF07690">
    <property type="entry name" value="MFS_1"/>
    <property type="match status" value="1"/>
</dbReference>
<protein>
    <submittedName>
        <fullName evidence="7">MFS transporter</fullName>
    </submittedName>
</protein>
<comment type="subcellular location">
    <subcellularLocation>
        <location evidence="1">Cell membrane</location>
        <topology evidence="1">Multi-pass membrane protein</topology>
    </subcellularLocation>
</comment>
<feature type="transmembrane region" description="Helical" evidence="5">
    <location>
        <begin position="75"/>
        <end position="92"/>
    </location>
</feature>
<reference evidence="8" key="1">
    <citation type="submission" date="2019-11" db="EMBL/GenBank/DDBJ databases">
        <title>The complete genome sequence of Saccharopolyspora sp. E2A.</title>
        <authorList>
            <person name="Zhang G."/>
        </authorList>
    </citation>
    <scope>NUCLEOTIDE SEQUENCE [LARGE SCALE GENOMIC DNA]</scope>
    <source>
        <strain evidence="8">E2A</strain>
    </source>
</reference>
<feature type="transmembrane region" description="Helical" evidence="5">
    <location>
        <begin position="137"/>
        <end position="155"/>
    </location>
</feature>
<feature type="transmembrane region" description="Helical" evidence="5">
    <location>
        <begin position="205"/>
        <end position="235"/>
    </location>
</feature>
<keyword evidence="3 5" id="KW-1133">Transmembrane helix</keyword>
<dbReference type="GO" id="GO:0022857">
    <property type="term" value="F:transmembrane transporter activity"/>
    <property type="evidence" value="ECO:0007669"/>
    <property type="project" value="InterPro"/>
</dbReference>
<dbReference type="InterPro" id="IPR052714">
    <property type="entry name" value="MFS_Exporter"/>
</dbReference>
<feature type="transmembrane region" description="Helical" evidence="5">
    <location>
        <begin position="271"/>
        <end position="290"/>
    </location>
</feature>
<proteinExistence type="predicted"/>
<keyword evidence="4 5" id="KW-0472">Membrane</keyword>
<dbReference type="KEGG" id="sace:GIY23_12055"/>
<dbReference type="AlphaFoldDB" id="A0A5Q3Q752"/>
<organism evidence="7 8">
    <name type="scientific">Allosaccharopolyspora coralli</name>
    <dbReference type="NCBI Taxonomy" id="2665642"/>
    <lineage>
        <taxon>Bacteria</taxon>
        <taxon>Bacillati</taxon>
        <taxon>Actinomycetota</taxon>
        <taxon>Actinomycetes</taxon>
        <taxon>Pseudonocardiales</taxon>
        <taxon>Pseudonocardiaceae</taxon>
        <taxon>Allosaccharopolyspora</taxon>
    </lineage>
</organism>
<dbReference type="Proteomes" id="UP000371041">
    <property type="component" value="Chromosome"/>
</dbReference>
<evidence type="ECO:0000256" key="1">
    <source>
        <dbReference type="ARBA" id="ARBA00004651"/>
    </source>
</evidence>
<dbReference type="RefSeq" id="WP_154076747.1">
    <property type="nucleotide sequence ID" value="NZ_CP045929.1"/>
</dbReference>
<keyword evidence="8" id="KW-1185">Reference proteome</keyword>
<dbReference type="InterPro" id="IPR020846">
    <property type="entry name" value="MFS_dom"/>
</dbReference>
<feature type="transmembrane region" description="Helical" evidence="5">
    <location>
        <begin position="43"/>
        <end position="63"/>
    </location>
</feature>
<dbReference type="SUPFAM" id="SSF103473">
    <property type="entry name" value="MFS general substrate transporter"/>
    <property type="match status" value="1"/>
</dbReference>
<feature type="transmembrane region" description="Helical" evidence="5">
    <location>
        <begin position="104"/>
        <end position="125"/>
    </location>
</feature>
<sequence length="388" mass="38821">MPGFRSSPAFRLLLAATALGFGSYALLLPVLPLWVATGGAGEFGAGLTTGVFMAGTVVTQLGVPRLLRAIGHRTVLLIGFLLLGLPSPLLALTTDLAPAVGVSAVRGIGFGMVTVAGSASVAELVTPSSHGRASARYGYAVAFPQLLFLPAGVAVTDVLGFTGVFVLAGVTPLIAAAVCLFLRVPAPRRPESAAPSRSRGRRGGVLSALRAGPVVALTACAVAQAGVITFGPLLAPDARRAVLATLFVLPLGMLVGRAISGTLTDRSQRPGGLLGTGTLLTAAGMLAVVASTAAPLLLPLGGALVGLGFGMVQNDAMVALFAAGPAHYSTASAAWNIGYDAGTGLGATALGALAEPFGIGLAFTGSVVLLLVVTPFVRVSRHEHRSPV</sequence>
<accession>A0A5Q3Q752</accession>
<dbReference type="InterPro" id="IPR036259">
    <property type="entry name" value="MFS_trans_sf"/>
</dbReference>
<evidence type="ECO:0000256" key="3">
    <source>
        <dbReference type="ARBA" id="ARBA00022989"/>
    </source>
</evidence>
<feature type="transmembrane region" description="Helical" evidence="5">
    <location>
        <begin position="161"/>
        <end position="184"/>
    </location>
</feature>
<evidence type="ECO:0000256" key="2">
    <source>
        <dbReference type="ARBA" id="ARBA00022692"/>
    </source>
</evidence>
<dbReference type="GO" id="GO:0005886">
    <property type="term" value="C:plasma membrane"/>
    <property type="evidence" value="ECO:0007669"/>
    <property type="project" value="UniProtKB-SubCell"/>
</dbReference>
<feature type="domain" description="Major facilitator superfamily (MFS) profile" evidence="6">
    <location>
        <begin position="8"/>
        <end position="383"/>
    </location>
</feature>
<dbReference type="PROSITE" id="PS50850">
    <property type="entry name" value="MFS"/>
    <property type="match status" value="1"/>
</dbReference>
<name>A0A5Q3Q752_9PSEU</name>
<dbReference type="InterPro" id="IPR011701">
    <property type="entry name" value="MFS"/>
</dbReference>
<evidence type="ECO:0000313" key="7">
    <source>
        <dbReference type="EMBL" id="QGK70163.1"/>
    </source>
</evidence>
<evidence type="ECO:0000259" key="6">
    <source>
        <dbReference type="PROSITE" id="PS50850"/>
    </source>
</evidence>
<gene>
    <name evidence="7" type="ORF">GIY23_12055</name>
</gene>
<evidence type="ECO:0000313" key="8">
    <source>
        <dbReference type="Proteomes" id="UP000371041"/>
    </source>
</evidence>
<dbReference type="PANTHER" id="PTHR23531:SF1">
    <property type="entry name" value="QUINOLENE RESISTANCE PROTEIN NORA"/>
    <property type="match status" value="1"/>
</dbReference>